<evidence type="ECO:0000256" key="5">
    <source>
        <dbReference type="ARBA" id="ARBA00022552"/>
    </source>
</evidence>
<sequence length="971" mass="104340">MKRILVNATQPEELRLAIVDGQRLLDLDLESPGREQRKANIYKGRITRVEPSLEAAFVDYGVDRHGFLPMKEISKEFFQKEPEDGKLQIKDLIKEGQEIIVQVEKEERGNKGAALTTFISLAGRYLVLMPNNPRAGGVSRRIEGDDRSELRDALAQLELPDGMGVIARTAGVGRTAEELQWDVNYLVELWEAMTKATSERKGPFLVYQESNIIIRALRDYLRPDIGEIVVDNPEIYQQAMDFMQAVMPQLQNKLKLYSDTIPLFSRYQIESQIETAHQREVRLPSGGALVIDATEALTSIDINSARSTGGGNIEETALNTNLEAADEIARQLRLRDLGGLVVIDFIDMGPNKNQREVENRLRDAAKMDRARVQMSRISRFGLLEMSRQRLRPSLSEHAHITCPRCEGHGTIRTVESLALQILRLIEEESLKDRTARVIAQLPVSVAVFLLNEKRTALTDIENRSGCRLSLVANPNFETPHYEIKRVRGDQLKTDDNDVLSHELLSQASVSEDVAEEKRPTKAQLQKPAVSAFLPSQPAPAPAAKAEEPSAPEAVSPGLIARLIEALLKLFKPAEKPPARDANSKKSDGRRRDGQRASASRGNGNGNSKRGANNKRGAGNGRRNNNNRDDRGRRDDKLITNRATPEELASGKAGEAKGKGRGKSQSKDGSKDARNSASGDAAAKPKDGNQNTNPAAEGDDKPKSSRRRGRRGGRRRRSGDRNPAENTENTQSAEGKAGSDAPASPEQGRETPAAASAPAAGKGDADASSDKPPRTRSRRSSKPKAGAGEGDTTASKVSSQDAAEATPKASSPAQEHAPAKASAPVEAAQPAKKESSAAAPSTPPASPKDTATASTAQQDKPVKPASPVVEKAPSATAPSREAAKPSAVEAKPATPAATPAPKANTEAPAAAPTAKPKTEVPAAASKPSPEPASKPAAAKPALKMVETRTDLPAKPQSSGGDSKPRATTDSES</sequence>
<feature type="binding site" evidence="16">
    <location>
        <position position="344"/>
    </location>
    <ligand>
        <name>Mg(2+)</name>
        <dbReference type="ChEBI" id="CHEBI:18420"/>
        <note>catalytic</note>
    </ligand>
</feature>
<dbReference type="GO" id="GO:0008995">
    <property type="term" value="F:ribonuclease E activity"/>
    <property type="evidence" value="ECO:0007669"/>
    <property type="project" value="UniProtKB-EC"/>
</dbReference>
<feature type="compositionally biased region" description="Low complexity" evidence="17">
    <location>
        <begin position="818"/>
        <end position="839"/>
    </location>
</feature>
<feature type="compositionally biased region" description="Low complexity" evidence="17">
    <location>
        <begin position="751"/>
        <end position="761"/>
    </location>
</feature>
<dbReference type="STRING" id="1317117.ATO7_01175"/>
<dbReference type="GO" id="GO:0008270">
    <property type="term" value="F:zinc ion binding"/>
    <property type="evidence" value="ECO:0007669"/>
    <property type="project" value="UniProtKB-UniRule"/>
</dbReference>
<dbReference type="OrthoDB" id="9804278at2"/>
<dbReference type="AlphaFoldDB" id="A0A1Y1SFK7"/>
<dbReference type="GO" id="GO:0009898">
    <property type="term" value="C:cytoplasmic side of plasma membrane"/>
    <property type="evidence" value="ECO:0007669"/>
    <property type="project" value="UniProtKB-UniRule"/>
</dbReference>
<dbReference type="Pfam" id="PF00575">
    <property type="entry name" value="S1"/>
    <property type="match status" value="1"/>
</dbReference>
<evidence type="ECO:0000256" key="16">
    <source>
        <dbReference type="HAMAP-Rule" id="MF_00970"/>
    </source>
</evidence>
<feature type="compositionally biased region" description="Basic residues" evidence="17">
    <location>
        <begin position="703"/>
        <end position="717"/>
    </location>
</feature>
<comment type="cofactor">
    <cofactor evidence="16">
        <name>Mg(2+)</name>
        <dbReference type="ChEBI" id="CHEBI:18420"/>
    </cofactor>
    <text evidence="16">Binds 1 Mg(2+) ion per subunit.</text>
</comment>
<evidence type="ECO:0000313" key="19">
    <source>
        <dbReference type="EMBL" id="ORE88444.1"/>
    </source>
</evidence>
<keyword evidence="20" id="KW-1185">Reference proteome</keyword>
<dbReference type="PANTHER" id="PTHR30001:SF1">
    <property type="entry name" value="RIBONUCLEASE E_G-LIKE PROTEIN, CHLOROPLASTIC"/>
    <property type="match status" value="1"/>
</dbReference>
<feature type="compositionally biased region" description="Basic and acidic residues" evidence="17">
    <location>
        <begin position="573"/>
        <end position="594"/>
    </location>
</feature>
<keyword evidence="7 16" id="KW-0540">Nuclease</keyword>
<feature type="region of interest" description="Disordered" evidence="17">
    <location>
        <begin position="573"/>
        <end position="971"/>
    </location>
</feature>
<dbReference type="EMBL" id="AQQV01000001">
    <property type="protein sequence ID" value="ORE88444.1"/>
    <property type="molecule type" value="Genomic_DNA"/>
</dbReference>
<evidence type="ECO:0000256" key="9">
    <source>
        <dbReference type="ARBA" id="ARBA00022730"/>
    </source>
</evidence>
<evidence type="ECO:0000256" key="6">
    <source>
        <dbReference type="ARBA" id="ARBA00022694"/>
    </source>
</evidence>
<feature type="compositionally biased region" description="Basic and acidic residues" evidence="17">
    <location>
        <begin position="961"/>
        <end position="971"/>
    </location>
</feature>
<feature type="compositionally biased region" description="Basic and acidic residues" evidence="17">
    <location>
        <begin position="664"/>
        <end position="673"/>
    </location>
</feature>
<dbReference type="InterPro" id="IPR003029">
    <property type="entry name" value="S1_domain"/>
</dbReference>
<comment type="subunit">
    <text evidence="16">Component of the RNA degradosome, which is a multiprotein complex involved in RNA processing and mRNA degradation. Within the RNA degradosome, RNase E assembles into a homotetramer formed by a dimer of dimers.</text>
</comment>
<feature type="region of interest" description="Disordered" evidence="17">
    <location>
        <begin position="509"/>
        <end position="551"/>
    </location>
</feature>
<accession>A0A1Y1SFK7</accession>
<proteinExistence type="inferred from homology"/>
<dbReference type="Gene3D" id="2.40.50.140">
    <property type="entry name" value="Nucleic acid-binding proteins"/>
    <property type="match status" value="1"/>
</dbReference>
<dbReference type="GO" id="GO:0008033">
    <property type="term" value="P:tRNA processing"/>
    <property type="evidence" value="ECO:0007669"/>
    <property type="project" value="UniProtKB-UniRule"/>
</dbReference>
<keyword evidence="8 16" id="KW-0479">Metal-binding</keyword>
<dbReference type="NCBIfam" id="NF008074">
    <property type="entry name" value="PRK10811.1"/>
    <property type="match status" value="1"/>
</dbReference>
<dbReference type="PANTHER" id="PTHR30001">
    <property type="entry name" value="RIBONUCLEASE"/>
    <property type="match status" value="1"/>
</dbReference>
<feature type="compositionally biased region" description="Low complexity" evidence="17">
    <location>
        <begin position="595"/>
        <end position="623"/>
    </location>
</feature>
<comment type="similarity">
    <text evidence="1">Belongs to the RNase E/G family. RNase G subfamily.</text>
</comment>
<keyword evidence="9 16" id="KW-0699">rRNA-binding</keyword>
<evidence type="ECO:0000313" key="20">
    <source>
        <dbReference type="Proteomes" id="UP000192342"/>
    </source>
</evidence>
<dbReference type="InterPro" id="IPR028878">
    <property type="entry name" value="RNase_E"/>
</dbReference>
<feature type="binding site" evidence="16">
    <location>
        <position position="402"/>
    </location>
    <ligand>
        <name>Zn(2+)</name>
        <dbReference type="ChEBI" id="CHEBI:29105"/>
        <note>ligand shared between dimeric partners</note>
    </ligand>
</feature>
<feature type="compositionally biased region" description="Polar residues" evidence="17">
    <location>
        <begin position="791"/>
        <end position="800"/>
    </location>
</feature>
<dbReference type="SUPFAM" id="SSF50249">
    <property type="entry name" value="Nucleic acid-binding proteins"/>
    <property type="match status" value="1"/>
</dbReference>
<dbReference type="CDD" id="cd04453">
    <property type="entry name" value="S1_RNase_E"/>
    <property type="match status" value="1"/>
</dbReference>
<feature type="domain" description="S1 motif" evidence="18">
    <location>
        <begin position="39"/>
        <end position="118"/>
    </location>
</feature>
<evidence type="ECO:0000256" key="7">
    <source>
        <dbReference type="ARBA" id="ARBA00022722"/>
    </source>
</evidence>
<evidence type="ECO:0000256" key="10">
    <source>
        <dbReference type="ARBA" id="ARBA00022759"/>
    </source>
</evidence>
<feature type="compositionally biased region" description="Basic and acidic residues" evidence="17">
    <location>
        <begin position="762"/>
        <end position="772"/>
    </location>
</feature>
<name>A0A1Y1SFK7_9GAMM</name>
<keyword evidence="14 16" id="KW-0694">RNA-binding</keyword>
<evidence type="ECO:0000256" key="15">
    <source>
        <dbReference type="ARBA" id="ARBA00023136"/>
    </source>
</evidence>
<dbReference type="GO" id="GO:0005737">
    <property type="term" value="C:cytoplasm"/>
    <property type="evidence" value="ECO:0007669"/>
    <property type="project" value="UniProtKB-SubCell"/>
</dbReference>
<keyword evidence="4 16" id="KW-0997">Cell inner membrane</keyword>
<feature type="binding site" evidence="16">
    <location>
        <position position="405"/>
    </location>
    <ligand>
        <name>Zn(2+)</name>
        <dbReference type="ChEBI" id="CHEBI:29105"/>
        <note>ligand shared between dimeric partners</note>
    </ligand>
</feature>
<comment type="cofactor">
    <cofactor evidence="16">
        <name>Zn(2+)</name>
        <dbReference type="ChEBI" id="CHEBI:29105"/>
    </cofactor>
    <text evidence="16">Binds 2 Zn(2+) ions per homotetramer.</text>
</comment>
<evidence type="ECO:0000256" key="14">
    <source>
        <dbReference type="ARBA" id="ARBA00022884"/>
    </source>
</evidence>
<evidence type="ECO:0000256" key="11">
    <source>
        <dbReference type="ARBA" id="ARBA00022801"/>
    </source>
</evidence>
<keyword evidence="6 16" id="KW-0819">tRNA processing</keyword>
<dbReference type="GO" id="GO:0019843">
    <property type="term" value="F:rRNA binding"/>
    <property type="evidence" value="ECO:0007669"/>
    <property type="project" value="UniProtKB-KW"/>
</dbReference>
<dbReference type="GO" id="GO:0006364">
    <property type="term" value="P:rRNA processing"/>
    <property type="evidence" value="ECO:0007669"/>
    <property type="project" value="UniProtKB-UniRule"/>
</dbReference>
<feature type="compositionally biased region" description="Basic and acidic residues" evidence="17">
    <location>
        <begin position="625"/>
        <end position="638"/>
    </location>
</feature>
<evidence type="ECO:0000259" key="18">
    <source>
        <dbReference type="PROSITE" id="PS50126"/>
    </source>
</evidence>
<keyword evidence="12 16" id="KW-0862">Zinc</keyword>
<dbReference type="FunFam" id="2.40.50.140:FF:000040">
    <property type="entry name" value="Ribonuclease E"/>
    <property type="match status" value="1"/>
</dbReference>
<dbReference type="SMART" id="SM00316">
    <property type="entry name" value="S1"/>
    <property type="match status" value="1"/>
</dbReference>
<comment type="catalytic activity">
    <reaction evidence="16">
        <text>Endonucleolytic cleavage of single-stranded RNA in A- and U-rich regions.</text>
        <dbReference type="EC" id="3.1.26.12"/>
    </reaction>
</comment>
<dbReference type="Pfam" id="PF10150">
    <property type="entry name" value="RNase_E_G"/>
    <property type="match status" value="1"/>
</dbReference>
<keyword evidence="15 16" id="KW-0472">Membrane</keyword>
<keyword evidence="3 16" id="KW-0963">Cytoplasm</keyword>
<dbReference type="Proteomes" id="UP000192342">
    <property type="component" value="Unassembled WGS sequence"/>
</dbReference>
<dbReference type="Gene3D" id="3.40.1260.20">
    <property type="entry name" value="Ribonuclease E, catalytic domain"/>
    <property type="match status" value="1"/>
</dbReference>
<feature type="compositionally biased region" description="Polar residues" evidence="17">
    <location>
        <begin position="723"/>
        <end position="732"/>
    </location>
</feature>
<organism evidence="19 20">
    <name type="scientific">Oceanococcus atlanticus</name>
    <dbReference type="NCBI Taxonomy" id="1317117"/>
    <lineage>
        <taxon>Bacteria</taxon>
        <taxon>Pseudomonadati</taxon>
        <taxon>Pseudomonadota</taxon>
        <taxon>Gammaproteobacteria</taxon>
        <taxon>Chromatiales</taxon>
        <taxon>Oceanococcaceae</taxon>
        <taxon>Oceanococcus</taxon>
    </lineage>
</organism>
<dbReference type="InterPro" id="IPR004659">
    <property type="entry name" value="RNase_E/G"/>
</dbReference>
<keyword evidence="13 16" id="KW-0460">Magnesium</keyword>
<feature type="compositionally biased region" description="Low complexity" evidence="17">
    <location>
        <begin position="886"/>
        <end position="940"/>
    </location>
</feature>
<reference evidence="19 20" key="1">
    <citation type="submission" date="2013-04" db="EMBL/GenBank/DDBJ databases">
        <title>Oceanococcus atlanticus 22II-S10r2 Genome Sequencing.</title>
        <authorList>
            <person name="Lai Q."/>
            <person name="Li G."/>
            <person name="Shao Z."/>
        </authorList>
    </citation>
    <scope>NUCLEOTIDE SEQUENCE [LARGE SCALE GENOMIC DNA]</scope>
    <source>
        <strain evidence="19 20">22II-S10r2</strain>
    </source>
</reference>
<keyword evidence="11 16" id="KW-0378">Hydrolase</keyword>
<comment type="subcellular location">
    <subcellularLocation>
        <location evidence="16">Cytoplasm</location>
    </subcellularLocation>
    <subcellularLocation>
        <location evidence="16">Cell inner membrane</location>
        <topology evidence="16">Peripheral membrane protein</topology>
        <orientation evidence="16">Cytoplasmic side</orientation>
    </subcellularLocation>
</comment>
<keyword evidence="2 16" id="KW-1003">Cell membrane</keyword>
<dbReference type="NCBIfam" id="TIGR00757">
    <property type="entry name" value="RNaseEG"/>
    <property type="match status" value="1"/>
</dbReference>
<dbReference type="InterPro" id="IPR012340">
    <property type="entry name" value="NA-bd_OB-fold"/>
</dbReference>
<feature type="binding site" evidence="16">
    <location>
        <position position="301"/>
    </location>
    <ligand>
        <name>Mg(2+)</name>
        <dbReference type="ChEBI" id="CHEBI:18420"/>
        <note>catalytic</note>
    </ligand>
</feature>
<feature type="compositionally biased region" description="Low complexity" evidence="17">
    <location>
        <begin position="846"/>
        <end position="855"/>
    </location>
</feature>
<evidence type="ECO:0000256" key="13">
    <source>
        <dbReference type="ARBA" id="ARBA00022842"/>
    </source>
</evidence>
<dbReference type="InterPro" id="IPR019307">
    <property type="entry name" value="RNA-bd_AU-1/RNase_E/G"/>
</dbReference>
<dbReference type="HAMAP" id="MF_00970">
    <property type="entry name" value="RNase_E"/>
    <property type="match status" value="1"/>
</dbReference>
<protein>
    <recommendedName>
        <fullName evidence="16">Ribonuclease E</fullName>
        <shortName evidence="16">RNase E</shortName>
        <ecNumber evidence="16">3.1.26.12</ecNumber>
    </recommendedName>
</protein>
<evidence type="ECO:0000256" key="1">
    <source>
        <dbReference type="ARBA" id="ARBA00005663"/>
    </source>
</evidence>
<dbReference type="GO" id="GO:0006402">
    <property type="term" value="P:mRNA catabolic process"/>
    <property type="evidence" value="ECO:0007669"/>
    <property type="project" value="UniProtKB-UniRule"/>
</dbReference>
<comment type="function">
    <text evidence="16">Endoribonuclease that plays a central role in RNA processing and decay. Required for the maturation of 5S and 16S rRNAs and the majority of tRNAs. Also involved in the degradation of most mRNAs.</text>
</comment>
<dbReference type="Pfam" id="PF20833">
    <property type="entry name" value="RNase_E_G_Thio"/>
    <property type="match status" value="1"/>
</dbReference>
<gene>
    <name evidence="16" type="primary">rne</name>
    <name evidence="19" type="ORF">ATO7_01175</name>
</gene>
<feature type="region of interest" description="Required for zinc-mediated homotetramerization and catalytic activity" evidence="16">
    <location>
        <begin position="402"/>
        <end position="405"/>
    </location>
</feature>
<keyword evidence="10 16" id="KW-0255">Endonuclease</keyword>
<evidence type="ECO:0000256" key="17">
    <source>
        <dbReference type="SAM" id="MobiDB-lite"/>
    </source>
</evidence>
<dbReference type="InterPro" id="IPR048583">
    <property type="entry name" value="RNase_E_G_thioredoxin-like"/>
</dbReference>
<dbReference type="RefSeq" id="WP_083559085.1">
    <property type="nucleotide sequence ID" value="NZ_AQQV01000001.1"/>
</dbReference>
<evidence type="ECO:0000256" key="12">
    <source>
        <dbReference type="ARBA" id="ARBA00022833"/>
    </source>
</evidence>
<evidence type="ECO:0000256" key="3">
    <source>
        <dbReference type="ARBA" id="ARBA00022490"/>
    </source>
</evidence>
<comment type="caution">
    <text evidence="19">The sequence shown here is derived from an EMBL/GenBank/DDBJ whole genome shotgun (WGS) entry which is preliminary data.</text>
</comment>
<evidence type="ECO:0000256" key="8">
    <source>
        <dbReference type="ARBA" id="ARBA00022723"/>
    </source>
</evidence>
<dbReference type="GO" id="GO:0000287">
    <property type="term" value="F:magnesium ion binding"/>
    <property type="evidence" value="ECO:0007669"/>
    <property type="project" value="UniProtKB-UniRule"/>
</dbReference>
<dbReference type="PROSITE" id="PS50126">
    <property type="entry name" value="S1"/>
    <property type="match status" value="1"/>
</dbReference>
<dbReference type="EC" id="3.1.26.12" evidence="16"/>
<comment type="similarity">
    <text evidence="16">Belongs to the RNase E/G family. RNase E subfamily.</text>
</comment>
<keyword evidence="16" id="KW-0820">tRNA-binding</keyword>
<keyword evidence="5 16" id="KW-0698">rRNA processing</keyword>
<evidence type="ECO:0000256" key="4">
    <source>
        <dbReference type="ARBA" id="ARBA00022519"/>
    </source>
</evidence>
<evidence type="ECO:0000256" key="2">
    <source>
        <dbReference type="ARBA" id="ARBA00022475"/>
    </source>
</evidence>
<dbReference type="GO" id="GO:0000049">
    <property type="term" value="F:tRNA binding"/>
    <property type="evidence" value="ECO:0007669"/>
    <property type="project" value="UniProtKB-KW"/>
</dbReference>